<feature type="transmembrane region" description="Helical" evidence="5">
    <location>
        <begin position="49"/>
        <end position="71"/>
    </location>
</feature>
<comment type="caution">
    <text evidence="6">The sequence shown here is derived from an EMBL/GenBank/DDBJ whole genome shotgun (WGS) entry which is preliminary data.</text>
</comment>
<dbReference type="GO" id="GO:0016020">
    <property type="term" value="C:membrane"/>
    <property type="evidence" value="ECO:0007669"/>
    <property type="project" value="UniProtKB-SubCell"/>
</dbReference>
<proteinExistence type="predicted"/>
<dbReference type="AlphaFoldDB" id="A0A0G2HJ86"/>
<feature type="transmembrane region" description="Helical" evidence="5">
    <location>
        <begin position="237"/>
        <end position="257"/>
    </location>
</feature>
<reference evidence="6 7" key="1">
    <citation type="submission" date="2015-05" db="EMBL/GenBank/DDBJ databases">
        <title>Distinctive expansion of gene families associated with plant cell wall degradation and secondary metabolism in the genomes of grapevine trunk pathogens.</title>
        <authorList>
            <person name="Lawrence D.P."/>
            <person name="Travadon R."/>
            <person name="Rolshausen P.E."/>
            <person name="Baumgartner K."/>
        </authorList>
    </citation>
    <scope>NUCLEOTIDE SEQUENCE [LARGE SCALE GENOMIC DNA]</scope>
    <source>
        <strain evidence="6">UCRPC4</strain>
    </source>
</reference>
<dbReference type="InterPro" id="IPR007568">
    <property type="entry name" value="RTA1"/>
</dbReference>
<accession>A0A0G2HJ86</accession>
<dbReference type="OrthoDB" id="3358017at2759"/>
<keyword evidence="7" id="KW-1185">Reference proteome</keyword>
<comment type="subcellular location">
    <subcellularLocation>
        <location evidence="1">Membrane</location>
        <topology evidence="1">Multi-pass membrane protein</topology>
    </subcellularLocation>
</comment>
<feature type="transmembrane region" description="Helical" evidence="5">
    <location>
        <begin position="20"/>
        <end position="42"/>
    </location>
</feature>
<evidence type="ECO:0000256" key="4">
    <source>
        <dbReference type="ARBA" id="ARBA00023136"/>
    </source>
</evidence>
<dbReference type="PANTHER" id="PTHR31465:SF13">
    <property type="entry name" value="RTA1 DOMAIN PROTEIN-RELATED"/>
    <property type="match status" value="1"/>
</dbReference>
<evidence type="ECO:0000313" key="6">
    <source>
        <dbReference type="EMBL" id="KKY28415.1"/>
    </source>
</evidence>
<keyword evidence="4 5" id="KW-0472">Membrane</keyword>
<keyword evidence="2 5" id="KW-0812">Transmembrane</keyword>
<dbReference type="PANTHER" id="PTHR31465">
    <property type="entry name" value="PROTEIN RTA1-RELATED"/>
    <property type="match status" value="1"/>
</dbReference>
<evidence type="ECO:0000256" key="2">
    <source>
        <dbReference type="ARBA" id="ARBA00022692"/>
    </source>
</evidence>
<evidence type="ECO:0000256" key="3">
    <source>
        <dbReference type="ARBA" id="ARBA00022989"/>
    </source>
</evidence>
<evidence type="ECO:0000256" key="5">
    <source>
        <dbReference type="SAM" id="Phobius"/>
    </source>
</evidence>
<protein>
    <submittedName>
        <fullName evidence="6">Putative rta1 domain</fullName>
    </submittedName>
</protein>
<dbReference type="Pfam" id="PF04479">
    <property type="entry name" value="RTA1"/>
    <property type="match status" value="1"/>
</dbReference>
<evidence type="ECO:0000313" key="7">
    <source>
        <dbReference type="Proteomes" id="UP000053317"/>
    </source>
</evidence>
<feature type="transmembrane region" description="Helical" evidence="5">
    <location>
        <begin position="118"/>
        <end position="138"/>
    </location>
</feature>
<name>A0A0G2HJ86_PHACM</name>
<dbReference type="Proteomes" id="UP000053317">
    <property type="component" value="Unassembled WGS sequence"/>
</dbReference>
<reference evidence="6 7" key="2">
    <citation type="submission" date="2015-05" db="EMBL/GenBank/DDBJ databases">
        <authorList>
            <person name="Morales-Cruz A."/>
            <person name="Amrine K.C."/>
            <person name="Cantu D."/>
        </authorList>
    </citation>
    <scope>NUCLEOTIDE SEQUENCE [LARGE SCALE GENOMIC DNA]</scope>
    <source>
        <strain evidence="6">UCRPC4</strain>
    </source>
</reference>
<organism evidence="6 7">
    <name type="scientific">Phaeomoniella chlamydospora</name>
    <name type="common">Phaeoacremonium chlamydosporum</name>
    <dbReference type="NCBI Taxonomy" id="158046"/>
    <lineage>
        <taxon>Eukaryota</taxon>
        <taxon>Fungi</taxon>
        <taxon>Dikarya</taxon>
        <taxon>Ascomycota</taxon>
        <taxon>Pezizomycotina</taxon>
        <taxon>Eurotiomycetes</taxon>
        <taxon>Chaetothyriomycetidae</taxon>
        <taxon>Phaeomoniellales</taxon>
        <taxon>Phaeomoniellaceae</taxon>
        <taxon>Phaeomoniella</taxon>
    </lineage>
</organism>
<feature type="transmembrane region" description="Helical" evidence="5">
    <location>
        <begin position="197"/>
        <end position="217"/>
    </location>
</feature>
<feature type="transmembrane region" description="Helical" evidence="5">
    <location>
        <begin position="158"/>
        <end position="177"/>
    </location>
</feature>
<gene>
    <name evidence="6" type="ORF">UCRPC4_g00582</name>
</gene>
<evidence type="ECO:0000256" key="1">
    <source>
        <dbReference type="ARBA" id="ARBA00004141"/>
    </source>
</evidence>
<dbReference type="EMBL" id="LCWF01000013">
    <property type="protein sequence ID" value="KKY28415.1"/>
    <property type="molecule type" value="Genomic_DNA"/>
</dbReference>
<keyword evidence="3 5" id="KW-1133">Transmembrane helix</keyword>
<sequence length="336" mass="38340">MASEDTDWSLYPYNPVKPLPIVFAVFLTFLASVQIYQCLYVYRWRRFYLTMTIASASWLGGFICRAVSVYLVRNVNMFVAQYVLLFVGPPFYAGAEYFVLGRILAYVPYYAPLHPGRVLSTFLLLEMVVEAVGANGAAGAATAHNKKERNGAYVRLEIALILQSLLELCFFSLVILVEKRCRRGKHFTRDLRTICYVLYITSAMMLIRCVFRAVQCFEATKCAFDDPQCAIVDQHEWFFWVFEVANITLYVSLLAIFPPGKYLPPNDKVYLDLYDGKTERIGPGFAQADKRSLWVTVVDPFDLAGTFSKKGRALDRFWEGDHPVYRSAEGTLEPRS</sequence>